<accession>A0AB39M5B0</accession>
<feature type="domain" description="Transposase IS4-like" evidence="2">
    <location>
        <begin position="104"/>
        <end position="237"/>
    </location>
</feature>
<dbReference type="AlphaFoldDB" id="A0AB39M5B0"/>
<name>A0AB39M5B0_9ACTN</name>
<feature type="compositionally biased region" description="Basic and acidic residues" evidence="1">
    <location>
        <begin position="193"/>
        <end position="211"/>
    </location>
</feature>
<dbReference type="EMBL" id="CP163431">
    <property type="protein sequence ID" value="XDQ01741.1"/>
    <property type="molecule type" value="Genomic_DNA"/>
</dbReference>
<dbReference type="InterPro" id="IPR025161">
    <property type="entry name" value="IS402-like_dom"/>
</dbReference>
<evidence type="ECO:0000259" key="3">
    <source>
        <dbReference type="Pfam" id="PF13340"/>
    </source>
</evidence>
<dbReference type="GO" id="GO:0004803">
    <property type="term" value="F:transposase activity"/>
    <property type="evidence" value="ECO:0007669"/>
    <property type="project" value="InterPro"/>
</dbReference>
<dbReference type="Pfam" id="PF01609">
    <property type="entry name" value="DDE_Tnp_1"/>
    <property type="match status" value="1"/>
</dbReference>
<dbReference type="GO" id="GO:0006313">
    <property type="term" value="P:DNA transposition"/>
    <property type="evidence" value="ECO:0007669"/>
    <property type="project" value="InterPro"/>
</dbReference>
<dbReference type="Pfam" id="PF13340">
    <property type="entry name" value="DUF4096"/>
    <property type="match status" value="1"/>
</dbReference>
<dbReference type="InterPro" id="IPR002559">
    <property type="entry name" value="Transposase_11"/>
</dbReference>
<feature type="domain" description="Insertion element IS402-like" evidence="3">
    <location>
        <begin position="10"/>
        <end position="84"/>
    </location>
</feature>
<dbReference type="PANTHER" id="PTHR30007:SF1">
    <property type="entry name" value="BLR1914 PROTEIN"/>
    <property type="match status" value="1"/>
</dbReference>
<dbReference type="GO" id="GO:0003677">
    <property type="term" value="F:DNA binding"/>
    <property type="evidence" value="ECO:0007669"/>
    <property type="project" value="InterPro"/>
</dbReference>
<proteinExistence type="predicted"/>
<reference evidence="4" key="1">
    <citation type="submission" date="2024-07" db="EMBL/GenBank/DDBJ databases">
        <authorList>
            <person name="Yu S.T."/>
        </authorList>
    </citation>
    <scope>NUCLEOTIDE SEQUENCE</scope>
    <source>
        <strain evidence="4">R08</strain>
    </source>
</reference>
<dbReference type="RefSeq" id="WP_369188053.1">
    <property type="nucleotide sequence ID" value="NZ_CP163431.1"/>
</dbReference>
<evidence type="ECO:0000313" key="4">
    <source>
        <dbReference type="EMBL" id="XDQ01741.1"/>
    </source>
</evidence>
<organism evidence="4">
    <name type="scientific">Streptomyces sp. R08</name>
    <dbReference type="NCBI Taxonomy" id="3238624"/>
    <lineage>
        <taxon>Bacteria</taxon>
        <taxon>Bacillati</taxon>
        <taxon>Actinomycetota</taxon>
        <taxon>Actinomycetes</taxon>
        <taxon>Kitasatosporales</taxon>
        <taxon>Streptomycetaceae</taxon>
        <taxon>Streptomyces</taxon>
    </lineage>
</organism>
<dbReference type="PANTHER" id="PTHR30007">
    <property type="entry name" value="PHP DOMAIN PROTEIN"/>
    <property type="match status" value="1"/>
</dbReference>
<evidence type="ECO:0000259" key="2">
    <source>
        <dbReference type="Pfam" id="PF01609"/>
    </source>
</evidence>
<sequence>MSTRPWIVDDDLRALIEPLLPPWPEKSPGPQPVADRPYLQGILYVPHSEIALQLRPLELELDSGRTCWRRLARWQQDGVFDQLHRILLPEPTAAGELHWSRAYVDGSRIRTKKRDADTGPAPVHRRQTCSNHHLVYDGRGTRLKLLTTPTNANDVTQTLALPAGIPLVGTPLAGIRPVTERPARPPLRPDPLLGDKGHDSNPNRRDPHDRQILPVISRTDAPNIKAWANSTTSRRRPLPHSTHDRGTRTYGSFRACASQEPLHSPPLGAHADAVGSRHRSFRSSGERHAGI</sequence>
<evidence type="ECO:0000256" key="1">
    <source>
        <dbReference type="SAM" id="MobiDB-lite"/>
    </source>
</evidence>
<gene>
    <name evidence="4" type="ORF">AB5J58_16755</name>
</gene>
<feature type="region of interest" description="Disordered" evidence="1">
    <location>
        <begin position="176"/>
        <end position="291"/>
    </location>
</feature>
<protein>
    <submittedName>
        <fullName evidence="4">Transposase</fullName>
    </submittedName>
</protein>